<evidence type="ECO:0000313" key="8">
    <source>
        <dbReference type="EMBL" id="ACZ49102.1"/>
    </source>
</evidence>
<proteinExistence type="inferred from homology"/>
<evidence type="ECO:0000256" key="5">
    <source>
        <dbReference type="ARBA" id="ARBA00022842"/>
    </source>
</evidence>
<dbReference type="PROSITE" id="PS00723">
    <property type="entry name" value="POLYPRENYL_SYNTHASE_1"/>
    <property type="match status" value="1"/>
</dbReference>
<protein>
    <submittedName>
        <fullName evidence="8">Geranyltranstransferase</fullName>
        <ecNumber evidence="8">2.5.1.10</ecNumber>
    </submittedName>
</protein>
<keyword evidence="9" id="KW-1185">Reference proteome</keyword>
<comment type="similarity">
    <text evidence="2 7">Belongs to the FPP/GGPP synthase family.</text>
</comment>
<dbReference type="InterPro" id="IPR033749">
    <property type="entry name" value="Polyprenyl_synt_CS"/>
</dbReference>
<dbReference type="Proteomes" id="UP000000630">
    <property type="component" value="Chromosome"/>
</dbReference>
<name>D1AU74_ANACI</name>
<reference evidence="8 9" key="1">
    <citation type="journal article" date="2010" name="J. Bacteriol.">
        <title>Complete genome sequence of Anaplasma marginale subsp. centrale.</title>
        <authorList>
            <person name="Herndon D.R."/>
            <person name="Palmer G.H."/>
            <person name="Shkap V."/>
            <person name="Knowles D.P. Jr."/>
            <person name="Brayton K.A."/>
        </authorList>
    </citation>
    <scope>NUCLEOTIDE SEQUENCE [LARGE SCALE GENOMIC DNA]</scope>
    <source>
        <strain evidence="8 9">Israel</strain>
    </source>
</reference>
<keyword evidence="5" id="KW-0460">Magnesium</keyword>
<dbReference type="HOGENOM" id="CLU_014015_0_1_5"/>
<organism evidence="8 9">
    <name type="scientific">Anaplasma centrale (strain Israel)</name>
    <name type="common">Anaplasma marginale subsp. centrale (strain Israel)</name>
    <dbReference type="NCBI Taxonomy" id="574556"/>
    <lineage>
        <taxon>Bacteria</taxon>
        <taxon>Pseudomonadati</taxon>
        <taxon>Pseudomonadota</taxon>
        <taxon>Alphaproteobacteria</taxon>
        <taxon>Rickettsiales</taxon>
        <taxon>Anaplasmataceae</taxon>
        <taxon>Anaplasma</taxon>
    </lineage>
</organism>
<dbReference type="EC" id="2.5.1.10" evidence="8"/>
<dbReference type="InterPro" id="IPR008949">
    <property type="entry name" value="Isoprenoid_synthase_dom_sf"/>
</dbReference>
<dbReference type="GO" id="GO:0016114">
    <property type="term" value="P:terpenoid biosynthetic process"/>
    <property type="evidence" value="ECO:0007669"/>
    <property type="project" value="UniProtKB-ARBA"/>
</dbReference>
<dbReference type="InterPro" id="IPR000092">
    <property type="entry name" value="Polyprenyl_synt"/>
</dbReference>
<evidence type="ECO:0000256" key="6">
    <source>
        <dbReference type="ARBA" id="ARBA00023229"/>
    </source>
</evidence>
<dbReference type="SFLD" id="SFLDS00005">
    <property type="entry name" value="Isoprenoid_Synthase_Type_I"/>
    <property type="match status" value="1"/>
</dbReference>
<dbReference type="GO" id="GO:0004337">
    <property type="term" value="F:(2E,6E)-farnesyl diphosphate synthase activity"/>
    <property type="evidence" value="ECO:0007669"/>
    <property type="project" value="UniProtKB-EC"/>
</dbReference>
<dbReference type="AlphaFoldDB" id="D1AU74"/>
<dbReference type="CDD" id="cd00685">
    <property type="entry name" value="Trans_IPPS_HT"/>
    <property type="match status" value="1"/>
</dbReference>
<keyword evidence="6" id="KW-0414">Isoprene biosynthesis</keyword>
<keyword evidence="3 7" id="KW-0808">Transferase</keyword>
<evidence type="ECO:0000256" key="7">
    <source>
        <dbReference type="RuleBase" id="RU004466"/>
    </source>
</evidence>
<dbReference type="SUPFAM" id="SSF48576">
    <property type="entry name" value="Terpenoid synthases"/>
    <property type="match status" value="1"/>
</dbReference>
<dbReference type="GO" id="GO:0046872">
    <property type="term" value="F:metal ion binding"/>
    <property type="evidence" value="ECO:0007669"/>
    <property type="project" value="UniProtKB-KW"/>
</dbReference>
<evidence type="ECO:0000313" key="9">
    <source>
        <dbReference type="Proteomes" id="UP000000630"/>
    </source>
</evidence>
<dbReference type="Pfam" id="PF00348">
    <property type="entry name" value="polyprenyl_synt"/>
    <property type="match status" value="1"/>
</dbReference>
<evidence type="ECO:0000256" key="4">
    <source>
        <dbReference type="ARBA" id="ARBA00022723"/>
    </source>
</evidence>
<evidence type="ECO:0000256" key="3">
    <source>
        <dbReference type="ARBA" id="ARBA00022679"/>
    </source>
</evidence>
<dbReference type="FunFam" id="1.10.600.10:FF:000001">
    <property type="entry name" value="Geranylgeranyl diphosphate synthase"/>
    <property type="match status" value="1"/>
</dbReference>
<comment type="cofactor">
    <cofactor evidence="1">
        <name>Mg(2+)</name>
        <dbReference type="ChEBI" id="CHEBI:18420"/>
    </cofactor>
</comment>
<sequence length="290" mass="31121">MTPFMRHSYSDIRQKVEDFSCLVRKELVQIASTKAECPSTVLYEALSYTISNPGKCIRSFLASTSARVFGVSAERTLRLGAAIEAVHAYSLVHDDLPSMDNSPTRRGRESCHTKFGEAVAVLTGDALLTLTFELLSTMDEGCAVRCKIIELLSKACGRCGMVAGQALDIEAHSSTSFEGVRRIHELKTARLFSAACEAGAVLGGASTKERAALAEYGSALGCAFQAKDDLNDAGEDSERCYGSMAYILGVEGTRGYVDGLLRKCEKHLKKLPGDVGTLGGLVVFVENLSV</sequence>
<dbReference type="PANTHER" id="PTHR43281">
    <property type="entry name" value="FARNESYL DIPHOSPHATE SYNTHASE"/>
    <property type="match status" value="1"/>
</dbReference>
<accession>D1AU74</accession>
<gene>
    <name evidence="8" type="primary">ispA</name>
    <name evidence="8" type="ordered locus">ACIS_00481</name>
</gene>
<evidence type="ECO:0000256" key="1">
    <source>
        <dbReference type="ARBA" id="ARBA00001946"/>
    </source>
</evidence>
<dbReference type="EMBL" id="CP001759">
    <property type="protein sequence ID" value="ACZ49102.1"/>
    <property type="molecule type" value="Genomic_DNA"/>
</dbReference>
<dbReference type="KEGG" id="acn:ACIS_00481"/>
<keyword evidence="4" id="KW-0479">Metal-binding</keyword>
<dbReference type="PANTHER" id="PTHR43281:SF1">
    <property type="entry name" value="FARNESYL DIPHOSPHATE SYNTHASE"/>
    <property type="match status" value="1"/>
</dbReference>
<evidence type="ECO:0000256" key="2">
    <source>
        <dbReference type="ARBA" id="ARBA00006706"/>
    </source>
</evidence>
<dbReference type="Gene3D" id="1.10.600.10">
    <property type="entry name" value="Farnesyl Diphosphate Synthase"/>
    <property type="match status" value="1"/>
</dbReference>
<dbReference type="eggNOG" id="COG0142">
    <property type="taxonomic scope" value="Bacteria"/>
</dbReference>
<dbReference type="STRING" id="574556.ACIS_00481"/>